<dbReference type="PANTHER" id="PTHR32018">
    <property type="entry name" value="RHAMNOGALACTURONATE LYASE FAMILY PROTEIN"/>
    <property type="match status" value="1"/>
</dbReference>
<dbReference type="CDD" id="cd10316">
    <property type="entry name" value="RGL4_M"/>
    <property type="match status" value="1"/>
</dbReference>
<evidence type="ECO:0000256" key="1">
    <source>
        <dbReference type="ARBA" id="ARBA00001324"/>
    </source>
</evidence>
<keyword evidence="8" id="KW-0119">Carbohydrate metabolism</keyword>
<dbReference type="SUPFAM" id="SSF74650">
    <property type="entry name" value="Galactose mutarotase-like"/>
    <property type="match status" value="1"/>
</dbReference>
<evidence type="ECO:0000256" key="8">
    <source>
        <dbReference type="ARBA" id="ARBA00023277"/>
    </source>
</evidence>
<dbReference type="Pfam" id="PF14683">
    <property type="entry name" value="CBM-like"/>
    <property type="match status" value="1"/>
</dbReference>
<dbReference type="SUPFAM" id="SSF49785">
    <property type="entry name" value="Galactose-binding domain-like"/>
    <property type="match status" value="1"/>
</dbReference>
<proteinExistence type="inferred from homology"/>
<keyword evidence="13" id="KW-1185">Reference proteome</keyword>
<keyword evidence="5" id="KW-0964">Secreted</keyword>
<comment type="catalytic activity">
    <reaction evidence="1">
        <text>Endotype eliminative cleavage of L-alpha-rhamnopyranosyl-(1-&gt;4)-alpha-D-galactopyranosyluronic acid bonds of rhamnogalacturonan I domains in ramified hairy regions of pectin leaving L-rhamnopyranose at the reducing end and 4-deoxy-4,5-unsaturated D-galactopyranosyluronic acid at the non-reducing end.</text>
        <dbReference type="EC" id="4.2.2.23"/>
    </reaction>
</comment>
<dbReference type="InterPro" id="IPR029411">
    <property type="entry name" value="RG-lyase_III"/>
</dbReference>
<dbReference type="InterPro" id="IPR051850">
    <property type="entry name" value="Polysacch_Lyase_4"/>
</dbReference>
<evidence type="ECO:0000256" key="4">
    <source>
        <dbReference type="ARBA" id="ARBA00012437"/>
    </source>
</evidence>
<dbReference type="InterPro" id="IPR008979">
    <property type="entry name" value="Galactose-bd-like_sf"/>
</dbReference>
<evidence type="ECO:0000256" key="7">
    <source>
        <dbReference type="ARBA" id="ARBA00023239"/>
    </source>
</evidence>
<evidence type="ECO:0000313" key="12">
    <source>
        <dbReference type="EMBL" id="KAL0638210.1"/>
    </source>
</evidence>
<dbReference type="Proteomes" id="UP001447188">
    <property type="component" value="Unassembled WGS sequence"/>
</dbReference>
<comment type="similarity">
    <text evidence="3">Belongs to the polysaccharide lyase 4 family.</text>
</comment>
<sequence>MTGLDGFYSYFVDKALGVQGEFRTLYRLAPDLFPNGRTYLKDEPLPLFSDILNGTSVQDETWQRPDGTYITKYDWSFFVRESDFHGVYGDKFGAWVINPGKDYYNGDQLKQELSVHRESQTNDAVLLNMLHGTHFQAAFSNIIPVGKVFGPWLVYLNNGSIEDAVKRSKAEEVAWPYNWLEDTLYQSRGSVSGRLVLDNGKPAAGAAVFLGEPGKTISQGTTFQYTAYADSNGGFKIENVRTGYNWTLQAWSNGGAIIGGVTTVFSSGSFVVKKGGNLDLGTLTWKTGGRTGIWQIGDFDRKSVGFAYGGAPYTHGLVDNCPADMTYTIGKNSAKDWCFGKSAKGTWSVLFNIATLPGGTSSAILSLSIAGFSGSGTAIGGSGSALEIVVNGKALKNHATPIATDPCLYRSGTTAGEWYYYEFEVPQSWLVAGSNKLDLTTNKTATRWRGILWDMVKMEWS</sequence>
<evidence type="ECO:0000259" key="11">
    <source>
        <dbReference type="Pfam" id="PF14686"/>
    </source>
</evidence>
<dbReference type="Gene3D" id="2.60.120.260">
    <property type="entry name" value="Galactose-binding domain-like"/>
    <property type="match status" value="1"/>
</dbReference>
<dbReference type="InterPro" id="IPR029413">
    <property type="entry name" value="RG-lyase_II"/>
</dbReference>
<feature type="domain" description="Rhamnogalacturonan lyase" evidence="11">
    <location>
        <begin position="202"/>
        <end position="257"/>
    </location>
</feature>
<comment type="caution">
    <text evidence="12">The sequence shown here is derived from an EMBL/GenBank/DDBJ whole genome shotgun (WGS) entry which is preliminary data.</text>
</comment>
<name>A0ABR3GQL4_9PEZI</name>
<evidence type="ECO:0000256" key="2">
    <source>
        <dbReference type="ARBA" id="ARBA00004613"/>
    </source>
</evidence>
<dbReference type="InterPro" id="IPR014718">
    <property type="entry name" value="GH-type_carb-bd"/>
</dbReference>
<dbReference type="Gene3D" id="2.70.98.10">
    <property type="match status" value="1"/>
</dbReference>
<dbReference type="InterPro" id="IPR011013">
    <property type="entry name" value="Gal_mutarotase_sf_dom"/>
</dbReference>
<comment type="subcellular location">
    <subcellularLocation>
        <location evidence="2">Secreted</location>
    </subcellularLocation>
</comment>
<evidence type="ECO:0000259" key="10">
    <source>
        <dbReference type="Pfam" id="PF14683"/>
    </source>
</evidence>
<accession>A0ABR3GQL4</accession>
<keyword evidence="6" id="KW-0732">Signal</keyword>
<organism evidence="12 13">
    <name type="scientific">Discina gigas</name>
    <dbReference type="NCBI Taxonomy" id="1032678"/>
    <lineage>
        <taxon>Eukaryota</taxon>
        <taxon>Fungi</taxon>
        <taxon>Dikarya</taxon>
        <taxon>Ascomycota</taxon>
        <taxon>Pezizomycotina</taxon>
        <taxon>Pezizomycetes</taxon>
        <taxon>Pezizales</taxon>
        <taxon>Discinaceae</taxon>
        <taxon>Discina</taxon>
    </lineage>
</organism>
<keyword evidence="7" id="KW-0456">Lyase</keyword>
<dbReference type="EMBL" id="JBBBZM010000025">
    <property type="protein sequence ID" value="KAL0638210.1"/>
    <property type="molecule type" value="Genomic_DNA"/>
</dbReference>
<gene>
    <name evidence="12" type="ORF">Q9L58_002826</name>
</gene>
<evidence type="ECO:0000256" key="6">
    <source>
        <dbReference type="ARBA" id="ARBA00022729"/>
    </source>
</evidence>
<dbReference type="CDD" id="cd10320">
    <property type="entry name" value="RGL4_N"/>
    <property type="match status" value="1"/>
</dbReference>
<dbReference type="EC" id="4.2.2.23" evidence="4"/>
<protein>
    <recommendedName>
        <fullName evidence="4">rhamnogalacturonan endolyase</fullName>
        <ecNumber evidence="4">4.2.2.23</ecNumber>
    </recommendedName>
</protein>
<reference evidence="12 13" key="1">
    <citation type="submission" date="2024-02" db="EMBL/GenBank/DDBJ databases">
        <title>Discinaceae phylogenomics.</title>
        <authorList>
            <person name="Dirks A.C."/>
            <person name="James T.Y."/>
        </authorList>
    </citation>
    <scope>NUCLEOTIDE SEQUENCE [LARGE SCALE GENOMIC DNA]</scope>
    <source>
        <strain evidence="12 13">ACD0624</strain>
    </source>
</reference>
<dbReference type="SUPFAM" id="SSF49452">
    <property type="entry name" value="Starch-binding domain-like"/>
    <property type="match status" value="1"/>
</dbReference>
<evidence type="ECO:0000256" key="9">
    <source>
        <dbReference type="ARBA" id="ARBA00023326"/>
    </source>
</evidence>
<feature type="domain" description="Rhamnogalacturonan lyase" evidence="10">
    <location>
        <begin position="293"/>
        <end position="458"/>
    </location>
</feature>
<evidence type="ECO:0000256" key="5">
    <source>
        <dbReference type="ARBA" id="ARBA00022525"/>
    </source>
</evidence>
<evidence type="ECO:0000256" key="3">
    <source>
        <dbReference type="ARBA" id="ARBA00010418"/>
    </source>
</evidence>
<dbReference type="Pfam" id="PF14686">
    <property type="entry name" value="fn3_3"/>
    <property type="match status" value="1"/>
</dbReference>
<evidence type="ECO:0000313" key="13">
    <source>
        <dbReference type="Proteomes" id="UP001447188"/>
    </source>
</evidence>
<dbReference type="PANTHER" id="PTHR32018:SF1">
    <property type="entry name" value="RHAMNOGALACTURONAN ENDOLYASE"/>
    <property type="match status" value="1"/>
</dbReference>
<keyword evidence="9" id="KW-0624">Polysaccharide degradation</keyword>
<dbReference type="InterPro" id="IPR013784">
    <property type="entry name" value="Carb-bd-like_fold"/>
</dbReference>